<name>A0A8S5SH63_9CAUD</name>
<proteinExistence type="predicted"/>
<protein>
    <submittedName>
        <fullName evidence="1">Uncharacterized protein</fullName>
    </submittedName>
</protein>
<sequence>MEKRYLAQVKMDNGRVEDIMVVAESIEERDRYIRNRVLNDFRPKTWKVIDVQEIKRTTWRSNPRWH</sequence>
<reference evidence="1" key="1">
    <citation type="journal article" date="2021" name="Proc. Natl. Acad. Sci. U.S.A.">
        <title>A Catalog of Tens of Thousands of Viruses from Human Metagenomes Reveals Hidden Associations with Chronic Diseases.</title>
        <authorList>
            <person name="Tisza M.J."/>
            <person name="Buck C.B."/>
        </authorList>
    </citation>
    <scope>NUCLEOTIDE SEQUENCE</scope>
    <source>
        <strain evidence="1">CtBCr48</strain>
    </source>
</reference>
<organism evidence="1">
    <name type="scientific">Siphoviridae sp. ctBCr48</name>
    <dbReference type="NCBI Taxonomy" id="2827802"/>
    <lineage>
        <taxon>Viruses</taxon>
        <taxon>Duplodnaviria</taxon>
        <taxon>Heunggongvirae</taxon>
        <taxon>Uroviricota</taxon>
        <taxon>Caudoviricetes</taxon>
    </lineage>
</organism>
<accession>A0A8S5SH63</accession>
<evidence type="ECO:0000313" key="1">
    <source>
        <dbReference type="EMBL" id="DAF50353.1"/>
    </source>
</evidence>
<dbReference type="EMBL" id="BK032595">
    <property type="protein sequence ID" value="DAF50353.1"/>
    <property type="molecule type" value="Genomic_DNA"/>
</dbReference>